<feature type="region of interest" description="Disordered" evidence="1">
    <location>
        <begin position="172"/>
        <end position="207"/>
    </location>
</feature>
<sequence>MDHYFEGQNPSQIKVGAKKMKSKKRMNCSRKNPLAGVPLANLSYFIKRKNKQMAEYAEVIPKQGKNRRERIFATKVKHFKSNAQIQKDLSQWNYKSKEKLFKLQDITSDKEKKDYTRLSEPQKYIRNDLNQEMPPKKFENTQSTFYNIDHKGVRKGKYSFDTDYEGYLTNQSTSTASHRNQRVGKAYSNSRRPNQNTMHKRGSSYSDHHTYDAVRRIHKKSNSISYDSYTHMSGDEAYLRSKLSHGTSKGPFLGQNFSQMKRSKTNNYIQDLNHYKAKFNHSQGIIKDVSSSEDLSPEPTTITIRKKVKTAGDSNSSKNPFYTTFGPLNSIERTQTSSNTNGERMFTGTRDQNPFKSGGGYNLTPTLPNMDNWKNGVDDEPEPVKNIGNSYPKKKRKRDPFQDKVFQVKHPKQMSTASKRKRAKKPMNNAFFTNDKNFRNIEMTFNKNEDIMCRNTPSVADINFTKEEQSQCKTKVIIAKDNILQTKKKSKKVMNDVRDILGAINELKSAGKAIEIIKKSQGGARVNTSPFKDYNSNPTIADRGYETLAME</sequence>
<accession>A0AAD1Y8Q8</accession>
<feature type="compositionally biased region" description="Polar residues" evidence="1">
    <location>
        <begin position="187"/>
        <end position="197"/>
    </location>
</feature>
<evidence type="ECO:0000313" key="2">
    <source>
        <dbReference type="EMBL" id="CAI2387506.1"/>
    </source>
</evidence>
<dbReference type="EMBL" id="CAMPGE010030011">
    <property type="protein sequence ID" value="CAI2387506.1"/>
    <property type="molecule type" value="Genomic_DNA"/>
</dbReference>
<feature type="compositionally biased region" description="Polar residues" evidence="1">
    <location>
        <begin position="331"/>
        <end position="342"/>
    </location>
</feature>
<comment type="caution">
    <text evidence="2">The sequence shown here is derived from an EMBL/GenBank/DDBJ whole genome shotgun (WGS) entry which is preliminary data.</text>
</comment>
<dbReference type="AlphaFoldDB" id="A0AAD1Y8Q8"/>
<keyword evidence="3" id="KW-1185">Reference proteome</keyword>
<organism evidence="2 3">
    <name type="scientific">Euplotes crassus</name>
    <dbReference type="NCBI Taxonomy" id="5936"/>
    <lineage>
        <taxon>Eukaryota</taxon>
        <taxon>Sar</taxon>
        <taxon>Alveolata</taxon>
        <taxon>Ciliophora</taxon>
        <taxon>Intramacronucleata</taxon>
        <taxon>Spirotrichea</taxon>
        <taxon>Hypotrichia</taxon>
        <taxon>Euplotida</taxon>
        <taxon>Euplotidae</taxon>
        <taxon>Moneuplotes</taxon>
    </lineage>
</organism>
<feature type="compositionally biased region" description="Polar residues" evidence="1">
    <location>
        <begin position="312"/>
        <end position="322"/>
    </location>
</feature>
<feature type="region of interest" description="Disordered" evidence="1">
    <location>
        <begin position="373"/>
        <end position="398"/>
    </location>
</feature>
<gene>
    <name evidence="2" type="ORF">ECRASSUSDP1_LOCUS29139</name>
</gene>
<protein>
    <submittedName>
        <fullName evidence="2">Uncharacterized protein</fullName>
    </submittedName>
</protein>
<feature type="region of interest" description="Disordered" evidence="1">
    <location>
        <begin position="309"/>
        <end position="357"/>
    </location>
</feature>
<name>A0AAD1Y8Q8_EUPCR</name>
<evidence type="ECO:0000256" key="1">
    <source>
        <dbReference type="SAM" id="MobiDB-lite"/>
    </source>
</evidence>
<reference evidence="2" key="1">
    <citation type="submission" date="2023-07" db="EMBL/GenBank/DDBJ databases">
        <authorList>
            <consortium name="AG Swart"/>
            <person name="Singh M."/>
            <person name="Singh A."/>
            <person name="Seah K."/>
            <person name="Emmerich C."/>
        </authorList>
    </citation>
    <scope>NUCLEOTIDE SEQUENCE</scope>
    <source>
        <strain evidence="2">DP1</strain>
    </source>
</reference>
<proteinExistence type="predicted"/>
<dbReference type="Proteomes" id="UP001295684">
    <property type="component" value="Unassembled WGS sequence"/>
</dbReference>
<evidence type="ECO:0000313" key="3">
    <source>
        <dbReference type="Proteomes" id="UP001295684"/>
    </source>
</evidence>